<dbReference type="GO" id="GO:0012505">
    <property type="term" value="C:endomembrane system"/>
    <property type="evidence" value="ECO:0007669"/>
    <property type="project" value="UniProtKB-SubCell"/>
</dbReference>
<evidence type="ECO:0000256" key="5">
    <source>
        <dbReference type="ARBA" id="ARBA00022989"/>
    </source>
</evidence>
<dbReference type="EMBL" id="KQ964565">
    <property type="protein sequence ID" value="KXN68684.1"/>
    <property type="molecule type" value="Genomic_DNA"/>
</dbReference>
<evidence type="ECO:0000256" key="1">
    <source>
        <dbReference type="ARBA" id="ARBA00004127"/>
    </source>
</evidence>
<evidence type="ECO:0000256" key="3">
    <source>
        <dbReference type="ARBA" id="ARBA00022723"/>
    </source>
</evidence>
<dbReference type="InterPro" id="IPR010482">
    <property type="entry name" value="TECPR1-like_DysF"/>
</dbReference>
<dbReference type="PROSITE" id="PS50081">
    <property type="entry name" value="ZF_DAG_PE_2"/>
    <property type="match status" value="1"/>
</dbReference>
<dbReference type="OrthoDB" id="74314at2759"/>
<feature type="domain" description="Phorbol-ester/DAG-type" evidence="8">
    <location>
        <begin position="5"/>
        <end position="61"/>
    </location>
</feature>
<dbReference type="SUPFAM" id="SSF57889">
    <property type="entry name" value="Cysteine-rich domain"/>
    <property type="match status" value="1"/>
</dbReference>
<gene>
    <name evidence="9" type="ORF">CONCODRAFT_166323</name>
</gene>
<evidence type="ECO:0000313" key="10">
    <source>
        <dbReference type="Proteomes" id="UP000070444"/>
    </source>
</evidence>
<keyword evidence="4" id="KW-0862">Zinc</keyword>
<dbReference type="STRING" id="796925.A0A137P1D0"/>
<name>A0A137P1D0_CONC2</name>
<keyword evidence="5 7" id="KW-1133">Transmembrane helix</keyword>
<organism evidence="9 10">
    <name type="scientific">Conidiobolus coronatus (strain ATCC 28846 / CBS 209.66 / NRRL 28638)</name>
    <name type="common">Delacroixia coronata</name>
    <dbReference type="NCBI Taxonomy" id="796925"/>
    <lineage>
        <taxon>Eukaryota</taxon>
        <taxon>Fungi</taxon>
        <taxon>Fungi incertae sedis</taxon>
        <taxon>Zoopagomycota</taxon>
        <taxon>Entomophthoromycotina</taxon>
        <taxon>Entomophthoromycetes</taxon>
        <taxon>Entomophthorales</taxon>
        <taxon>Ancylistaceae</taxon>
        <taxon>Conidiobolus</taxon>
    </lineage>
</organism>
<dbReference type="InterPro" id="IPR006614">
    <property type="entry name" value="Peroxin/Ferlin"/>
</dbReference>
<protein>
    <recommendedName>
        <fullName evidence="8">Phorbol-ester/DAG-type domain-containing protein</fullName>
    </recommendedName>
</protein>
<dbReference type="InterPro" id="IPR052646">
    <property type="entry name" value="Peroxisomal_PEX28-32"/>
</dbReference>
<dbReference type="GO" id="GO:0046872">
    <property type="term" value="F:metal ion binding"/>
    <property type="evidence" value="ECO:0007669"/>
    <property type="project" value="UniProtKB-KW"/>
</dbReference>
<keyword evidence="10" id="KW-1185">Reference proteome</keyword>
<dbReference type="InterPro" id="IPR002219">
    <property type="entry name" value="PKC_DAG/PE"/>
</dbReference>
<keyword evidence="6 7" id="KW-0472">Membrane</keyword>
<dbReference type="Pfam" id="PF00130">
    <property type="entry name" value="C1_1"/>
    <property type="match status" value="1"/>
</dbReference>
<reference evidence="9 10" key="1">
    <citation type="journal article" date="2015" name="Genome Biol. Evol.">
        <title>Phylogenomic analyses indicate that early fungi evolved digesting cell walls of algal ancestors of land plants.</title>
        <authorList>
            <person name="Chang Y."/>
            <person name="Wang S."/>
            <person name="Sekimoto S."/>
            <person name="Aerts A.L."/>
            <person name="Choi C."/>
            <person name="Clum A."/>
            <person name="LaButti K.M."/>
            <person name="Lindquist E.A."/>
            <person name="Yee Ngan C."/>
            <person name="Ohm R.A."/>
            <person name="Salamov A.A."/>
            <person name="Grigoriev I.V."/>
            <person name="Spatafora J.W."/>
            <person name="Berbee M.L."/>
        </authorList>
    </citation>
    <scope>NUCLEOTIDE SEQUENCE [LARGE SCALE GENOMIC DNA]</scope>
    <source>
        <strain evidence="9 10">NRRL 28638</strain>
    </source>
</reference>
<feature type="transmembrane region" description="Helical" evidence="7">
    <location>
        <begin position="141"/>
        <end position="168"/>
    </location>
</feature>
<evidence type="ECO:0000256" key="6">
    <source>
        <dbReference type="ARBA" id="ARBA00023136"/>
    </source>
</evidence>
<accession>A0A137P1D0</accession>
<dbReference type="Gene3D" id="3.30.60.20">
    <property type="match status" value="1"/>
</dbReference>
<dbReference type="SMART" id="SM00109">
    <property type="entry name" value="C1"/>
    <property type="match status" value="1"/>
</dbReference>
<evidence type="ECO:0000256" key="2">
    <source>
        <dbReference type="ARBA" id="ARBA00022692"/>
    </source>
</evidence>
<dbReference type="AlphaFoldDB" id="A0A137P1D0"/>
<dbReference type="PANTHER" id="PTHR31679:SF2">
    <property type="entry name" value="PEROXISOMAL MEMBRANE PROTEIN PEX30-RELATED"/>
    <property type="match status" value="1"/>
</dbReference>
<dbReference type="GO" id="GO:0007031">
    <property type="term" value="P:peroxisome organization"/>
    <property type="evidence" value="ECO:0007669"/>
    <property type="project" value="UniProtKB-ARBA"/>
</dbReference>
<dbReference type="Proteomes" id="UP000070444">
    <property type="component" value="Unassembled WGS sequence"/>
</dbReference>
<evidence type="ECO:0000256" key="4">
    <source>
        <dbReference type="ARBA" id="ARBA00022833"/>
    </source>
</evidence>
<dbReference type="PANTHER" id="PTHR31679">
    <property type="entry name" value="PEROXISOMAL MEMBRANE PROTEIN PEX30-RELATED"/>
    <property type="match status" value="1"/>
</dbReference>
<dbReference type="PRINTS" id="PR00008">
    <property type="entry name" value="DAGPEDOMAIN"/>
</dbReference>
<keyword evidence="2 7" id="KW-0812">Transmembrane</keyword>
<dbReference type="InterPro" id="IPR046349">
    <property type="entry name" value="C1-like_sf"/>
</dbReference>
<evidence type="ECO:0000313" key="9">
    <source>
        <dbReference type="EMBL" id="KXN68684.1"/>
    </source>
</evidence>
<dbReference type="InterPro" id="IPR020454">
    <property type="entry name" value="DAG/PE-bd"/>
</dbReference>
<dbReference type="SMART" id="SM00694">
    <property type="entry name" value="DysFC"/>
    <property type="match status" value="1"/>
</dbReference>
<evidence type="ECO:0000256" key="7">
    <source>
        <dbReference type="SAM" id="Phobius"/>
    </source>
</evidence>
<evidence type="ECO:0000259" key="8">
    <source>
        <dbReference type="PROSITE" id="PS50081"/>
    </source>
</evidence>
<dbReference type="CDD" id="cd20792">
    <property type="entry name" value="C1_cPKC_nPKC_rpt1"/>
    <property type="match status" value="1"/>
</dbReference>
<sequence>MSKTPHQFQITTFHKPTYCDYCKGFLWGLILQGYSCQYCNYVCHPRCRLTMLKKNDDSLLCPSILNNALVNSPSDTPSFLTQLFSTAQQHEEYLKKSRDQPVLNLFTTTPQNLTKFLNRVTFMRQTQSVMLTILTWERPKLTWLIIGGYLIFVFYFKAVLILLQLALLSKVALSANRKNIQGSQCCQKELRVQSMLSVKEYALNFQFIQNFMGSYIDLYDTFNNWDYYISKQEKVQKALVYGLPISILATGLGLDYLSFKYLALVAGCGLLLCNHPLVMAILLYSARFIKSDIIENTKIRFRRNSMNEIQRHFYYFENERWWVGLGWQPRTLHLERPNWTLTSLEPLDDPLTPPKGFEWKEESSAIIDYLWCQPIALKNEGWIYSDPQWNHPSNQPYMNSFTRRRLWKRLIVPAPHSSDSASDIL</sequence>
<feature type="transmembrane region" description="Helical" evidence="7">
    <location>
        <begin position="238"/>
        <end position="257"/>
    </location>
</feature>
<dbReference type="Pfam" id="PF06398">
    <property type="entry name" value="Pex24p"/>
    <property type="match status" value="1"/>
</dbReference>
<dbReference type="GO" id="GO:0005778">
    <property type="term" value="C:peroxisomal membrane"/>
    <property type="evidence" value="ECO:0007669"/>
    <property type="project" value="TreeGrafter"/>
</dbReference>
<proteinExistence type="predicted"/>
<comment type="subcellular location">
    <subcellularLocation>
        <location evidence="1">Endomembrane system</location>
        <topology evidence="1">Multi-pass membrane protein</topology>
    </subcellularLocation>
</comment>
<dbReference type="OMA" id="ALICERK"/>
<feature type="transmembrane region" description="Helical" evidence="7">
    <location>
        <begin position="263"/>
        <end position="284"/>
    </location>
</feature>
<keyword evidence="3" id="KW-0479">Metal-binding</keyword>